<organism evidence="1 2">
    <name type="scientific">Pinibacter aurantiacus</name>
    <dbReference type="NCBI Taxonomy" id="2851599"/>
    <lineage>
        <taxon>Bacteria</taxon>
        <taxon>Pseudomonadati</taxon>
        <taxon>Bacteroidota</taxon>
        <taxon>Chitinophagia</taxon>
        <taxon>Chitinophagales</taxon>
        <taxon>Chitinophagaceae</taxon>
        <taxon>Pinibacter</taxon>
    </lineage>
</organism>
<keyword evidence="2" id="KW-1185">Reference proteome</keyword>
<sequence length="265" mass="30264">MYSKFKLAQKYLGYYVTALNGKGHGIHSPFVFDFVINVLNDKRQYYSFEKIEALRTKLLNDHNVIEVEDFGAGSVKDNKKQRSIGNIAKLAAKSAKLGQLLFRIVNYYQPQNIVELGTSLGMSTSYLASGNAKSSVLTMEGAAAVAQKAKENFRLLGFQNVQVVTGNFDETLSSTLATLQKVDLAFIDGNHRKKPTLDYFNAFLQKVNDHSILIFDDIHWSQEMEEAWEEIKKHEAVQYTIDLFFIGLVFFRKDFKKKQDFVIRF</sequence>
<evidence type="ECO:0000313" key="1">
    <source>
        <dbReference type="EMBL" id="MBV4356667.1"/>
    </source>
</evidence>
<keyword evidence="1" id="KW-0489">Methyltransferase</keyword>
<comment type="caution">
    <text evidence="1">The sequence shown here is derived from an EMBL/GenBank/DDBJ whole genome shotgun (WGS) entry which is preliminary data.</text>
</comment>
<dbReference type="EMBL" id="JAHSPG010000003">
    <property type="protein sequence ID" value="MBV4356667.1"/>
    <property type="molecule type" value="Genomic_DNA"/>
</dbReference>
<gene>
    <name evidence="1" type="ORF">KTO63_05855</name>
</gene>
<name>A0A9E2S6M8_9BACT</name>
<evidence type="ECO:0000313" key="2">
    <source>
        <dbReference type="Proteomes" id="UP000812270"/>
    </source>
</evidence>
<dbReference type="Pfam" id="PF13578">
    <property type="entry name" value="Methyltransf_24"/>
    <property type="match status" value="1"/>
</dbReference>
<keyword evidence="1" id="KW-0808">Transferase</keyword>
<proteinExistence type="predicted"/>
<dbReference type="CDD" id="cd02440">
    <property type="entry name" value="AdoMet_MTases"/>
    <property type="match status" value="1"/>
</dbReference>
<dbReference type="Proteomes" id="UP000812270">
    <property type="component" value="Unassembled WGS sequence"/>
</dbReference>
<dbReference type="RefSeq" id="WP_217790314.1">
    <property type="nucleotide sequence ID" value="NZ_JAHSPG010000003.1"/>
</dbReference>
<dbReference type="GO" id="GO:0008168">
    <property type="term" value="F:methyltransferase activity"/>
    <property type="evidence" value="ECO:0007669"/>
    <property type="project" value="UniProtKB-KW"/>
</dbReference>
<dbReference type="GO" id="GO:0032259">
    <property type="term" value="P:methylation"/>
    <property type="evidence" value="ECO:0007669"/>
    <property type="project" value="UniProtKB-KW"/>
</dbReference>
<accession>A0A9E2S6M8</accession>
<reference evidence="1" key="1">
    <citation type="submission" date="2021-06" db="EMBL/GenBank/DDBJ databases">
        <authorList>
            <person name="Huq M.A."/>
        </authorList>
    </citation>
    <scope>NUCLEOTIDE SEQUENCE</scope>
    <source>
        <strain evidence="1">MAH-26</strain>
    </source>
</reference>
<dbReference type="PANTHER" id="PTHR43167:SF1">
    <property type="entry name" value="PUTATIVE (AFU_ORTHOLOGUE AFUA_6G01830)-RELATED"/>
    <property type="match status" value="1"/>
</dbReference>
<dbReference type="PANTHER" id="PTHR43167">
    <property type="entry name" value="PUTATIVE (AFU_ORTHOLOGUE AFUA_6G01830)-RELATED"/>
    <property type="match status" value="1"/>
</dbReference>
<protein>
    <submittedName>
        <fullName evidence="1">Class I SAM-dependent methyltransferase</fullName>
    </submittedName>
</protein>
<dbReference type="AlphaFoldDB" id="A0A9E2S6M8"/>